<comment type="caution">
    <text evidence="1">The sequence shown here is derived from an EMBL/GenBank/DDBJ whole genome shotgun (WGS) entry which is preliminary data.</text>
</comment>
<sequence>MRPDRACDVIQACIVLYNISINAVGVRPDEDAIDQNQDVQVVNKADVTGLVASRQLIQNVYFQLFF</sequence>
<protein>
    <submittedName>
        <fullName evidence="1">Uncharacterized protein</fullName>
    </submittedName>
</protein>
<keyword evidence="2" id="KW-1185">Reference proteome</keyword>
<dbReference type="EMBL" id="JARBDR010000917">
    <property type="protein sequence ID" value="KAJ8302563.1"/>
    <property type="molecule type" value="Genomic_DNA"/>
</dbReference>
<evidence type="ECO:0000313" key="2">
    <source>
        <dbReference type="Proteomes" id="UP001217089"/>
    </source>
</evidence>
<dbReference type="Proteomes" id="UP001217089">
    <property type="component" value="Unassembled WGS sequence"/>
</dbReference>
<evidence type="ECO:0000313" key="1">
    <source>
        <dbReference type="EMBL" id="KAJ8302563.1"/>
    </source>
</evidence>
<gene>
    <name evidence="1" type="ORF">KUTeg_018959</name>
</gene>
<proteinExistence type="predicted"/>
<reference evidence="1 2" key="1">
    <citation type="submission" date="2022-12" db="EMBL/GenBank/DDBJ databases">
        <title>Chromosome-level genome of Tegillarca granosa.</title>
        <authorList>
            <person name="Kim J."/>
        </authorList>
    </citation>
    <scope>NUCLEOTIDE SEQUENCE [LARGE SCALE GENOMIC DNA]</scope>
    <source>
        <strain evidence="1">Teg-2019</strain>
        <tissue evidence="1">Adductor muscle</tissue>
    </source>
</reference>
<accession>A0ABQ9EH33</accession>
<name>A0ABQ9EH33_TEGGR</name>
<organism evidence="1 2">
    <name type="scientific">Tegillarca granosa</name>
    <name type="common">Malaysian cockle</name>
    <name type="synonym">Anadara granosa</name>
    <dbReference type="NCBI Taxonomy" id="220873"/>
    <lineage>
        <taxon>Eukaryota</taxon>
        <taxon>Metazoa</taxon>
        <taxon>Spiralia</taxon>
        <taxon>Lophotrochozoa</taxon>
        <taxon>Mollusca</taxon>
        <taxon>Bivalvia</taxon>
        <taxon>Autobranchia</taxon>
        <taxon>Pteriomorphia</taxon>
        <taxon>Arcoida</taxon>
        <taxon>Arcoidea</taxon>
        <taxon>Arcidae</taxon>
        <taxon>Tegillarca</taxon>
    </lineage>
</organism>